<dbReference type="Pfam" id="PF10021">
    <property type="entry name" value="PARG_cat_microb"/>
    <property type="match status" value="1"/>
</dbReference>
<keyword evidence="4" id="KW-1185">Reference proteome</keyword>
<dbReference type="Proteomes" id="UP000197208">
    <property type="component" value="Unassembled WGS sequence"/>
</dbReference>
<dbReference type="Gene3D" id="3.40.220.10">
    <property type="entry name" value="Leucine Aminopeptidase, subunit E, domain 1"/>
    <property type="match status" value="1"/>
</dbReference>
<accession>A0A246BE01</accession>
<organism evidence="3 4">
    <name type="scientific">Deinococcus indicus</name>
    <dbReference type="NCBI Taxonomy" id="223556"/>
    <lineage>
        <taxon>Bacteria</taxon>
        <taxon>Thermotogati</taxon>
        <taxon>Deinococcota</taxon>
        <taxon>Deinococci</taxon>
        <taxon>Deinococcales</taxon>
        <taxon>Deinococcaceae</taxon>
        <taxon>Deinococcus</taxon>
    </lineage>
</organism>
<evidence type="ECO:0000259" key="1">
    <source>
        <dbReference type="Pfam" id="PF10021"/>
    </source>
</evidence>
<dbReference type="PANTHER" id="PTHR35596">
    <property type="entry name" value="DUF2263 DOMAIN-CONTAINING PROTEIN"/>
    <property type="match status" value="1"/>
</dbReference>
<dbReference type="RefSeq" id="WP_172418183.1">
    <property type="nucleotide sequence ID" value="NZ_NHMK01000035.1"/>
</dbReference>
<feature type="domain" description="Microbial-type PARG catalytic" evidence="1">
    <location>
        <begin position="13"/>
        <end position="160"/>
    </location>
</feature>
<evidence type="ECO:0000313" key="3">
    <source>
        <dbReference type="EMBL" id="OWL93438.1"/>
    </source>
</evidence>
<comment type="caution">
    <text evidence="3">The sequence shown here is derived from an EMBL/GenBank/DDBJ whole genome shotgun (WGS) entry which is preliminary data.</text>
</comment>
<sequence>MPPLDRTKLIQDAHSTLAALSARGYDGPRGHVDLTLHLARQDAGTRLYTPEHLRAAEQLLEPGPHDTRFAVTRETTLAATRRLLGERPGPVSALNFASATSTGGGFLTGSAAQEESLCRASGLYAALSRAPEYYEGHRARRDRLYTDQLMFAQDVPVFRDDDGAWLDRPYHTDVLTAAAPNLRGLDGAELDALRPQAQQAIERRASLVLTAFRHARCTRLVLGAWGCGAFRNDPHHVARTFHALLTTGRHRGAFEEVVFAVFAMPWEETNLHAFEQTFAGLTAPR</sequence>
<dbReference type="EMBL" id="NHMK01000035">
    <property type="protein sequence ID" value="OWL93438.1"/>
    <property type="molecule type" value="Genomic_DNA"/>
</dbReference>
<reference evidence="3 4" key="1">
    <citation type="submission" date="2017-05" db="EMBL/GenBank/DDBJ databases">
        <title>De novo genome assembly of Deniococcus indicus strain DR1.</title>
        <authorList>
            <person name="Chauhan D."/>
            <person name="Yennamalli R.M."/>
            <person name="Priyadarshini R."/>
        </authorList>
    </citation>
    <scope>NUCLEOTIDE SEQUENCE [LARGE SCALE GENOMIC DNA]</scope>
    <source>
        <strain evidence="3 4">DR1</strain>
    </source>
</reference>
<dbReference type="AlphaFoldDB" id="A0A246BE01"/>
<protein>
    <submittedName>
        <fullName evidence="3">TIGR02452 family protein</fullName>
    </submittedName>
</protein>
<evidence type="ECO:0000313" key="2">
    <source>
        <dbReference type="EMBL" id="OWL93185.1"/>
    </source>
</evidence>
<dbReference type="PANTHER" id="PTHR35596:SF1">
    <property type="entry name" value="MICROBIAL-TYPE PARG CATALYTIC DOMAIN-CONTAINING PROTEIN"/>
    <property type="match status" value="1"/>
</dbReference>
<dbReference type="SUPFAM" id="SSF52949">
    <property type="entry name" value="Macro domain-like"/>
    <property type="match status" value="1"/>
</dbReference>
<dbReference type="InterPro" id="IPR019261">
    <property type="entry name" value="PARG_cat_microbial"/>
</dbReference>
<dbReference type="InterPro" id="IPR012664">
    <property type="entry name" value="CHP02452"/>
</dbReference>
<dbReference type="NCBIfam" id="TIGR02452">
    <property type="entry name" value="TIGR02452 family protein"/>
    <property type="match status" value="1"/>
</dbReference>
<dbReference type="EMBL" id="NHMK01000039">
    <property type="protein sequence ID" value="OWL93185.1"/>
    <property type="molecule type" value="Genomic_DNA"/>
</dbReference>
<gene>
    <name evidence="3" type="ORF">CBQ26_19605</name>
    <name evidence="2" type="ORF">CBQ26_20855</name>
</gene>
<proteinExistence type="predicted"/>
<dbReference type="PIRSF" id="PIRSF014899">
    <property type="entry name" value="UCP014899"/>
    <property type="match status" value="1"/>
</dbReference>
<evidence type="ECO:0000313" key="4">
    <source>
        <dbReference type="Proteomes" id="UP000197208"/>
    </source>
</evidence>
<dbReference type="InterPro" id="IPR043472">
    <property type="entry name" value="Macro_dom-like"/>
</dbReference>
<name>A0A246BE01_9DEIO</name>